<dbReference type="InterPro" id="IPR002372">
    <property type="entry name" value="PQQ_rpt_dom"/>
</dbReference>
<keyword evidence="4" id="KW-1185">Reference proteome</keyword>
<keyword evidence="1" id="KW-0812">Transmembrane</keyword>
<evidence type="ECO:0000256" key="1">
    <source>
        <dbReference type="SAM" id="Phobius"/>
    </source>
</evidence>
<gene>
    <name evidence="3" type="ORF">Pla52n_51120</name>
</gene>
<protein>
    <submittedName>
        <fullName evidence="3">Outer membrane biogenesis protein BamB</fullName>
    </submittedName>
</protein>
<evidence type="ECO:0000259" key="2">
    <source>
        <dbReference type="Pfam" id="PF13360"/>
    </source>
</evidence>
<evidence type="ECO:0000313" key="3">
    <source>
        <dbReference type="EMBL" id="TWT98595.1"/>
    </source>
</evidence>
<evidence type="ECO:0000313" key="4">
    <source>
        <dbReference type="Proteomes" id="UP000320176"/>
    </source>
</evidence>
<feature type="transmembrane region" description="Helical" evidence="1">
    <location>
        <begin position="546"/>
        <end position="562"/>
    </location>
</feature>
<dbReference type="InterPro" id="IPR015943">
    <property type="entry name" value="WD40/YVTN_repeat-like_dom_sf"/>
</dbReference>
<reference evidence="3 4" key="1">
    <citation type="submission" date="2019-02" db="EMBL/GenBank/DDBJ databases">
        <title>Deep-cultivation of Planctomycetes and their phenomic and genomic characterization uncovers novel biology.</title>
        <authorList>
            <person name="Wiegand S."/>
            <person name="Jogler M."/>
            <person name="Boedeker C."/>
            <person name="Pinto D."/>
            <person name="Vollmers J."/>
            <person name="Rivas-Marin E."/>
            <person name="Kohn T."/>
            <person name="Peeters S.H."/>
            <person name="Heuer A."/>
            <person name="Rast P."/>
            <person name="Oberbeckmann S."/>
            <person name="Bunk B."/>
            <person name="Jeske O."/>
            <person name="Meyerdierks A."/>
            <person name="Storesund J.E."/>
            <person name="Kallscheuer N."/>
            <person name="Luecker S."/>
            <person name="Lage O.M."/>
            <person name="Pohl T."/>
            <person name="Merkel B.J."/>
            <person name="Hornburger P."/>
            <person name="Mueller R.-W."/>
            <person name="Bruemmer F."/>
            <person name="Labrenz M."/>
            <person name="Spormann A.M."/>
            <person name="Op Den Camp H."/>
            <person name="Overmann J."/>
            <person name="Amann R."/>
            <person name="Jetten M.S.M."/>
            <person name="Mascher T."/>
            <person name="Medema M.H."/>
            <person name="Devos D.P."/>
            <person name="Kaster A.-K."/>
            <person name="Ovreas L."/>
            <person name="Rohde M."/>
            <person name="Galperin M.Y."/>
            <person name="Jogler C."/>
        </authorList>
    </citation>
    <scope>NUCLEOTIDE SEQUENCE [LARGE SCALE GENOMIC DNA]</scope>
    <source>
        <strain evidence="3 4">Pla52n</strain>
    </source>
</reference>
<comment type="caution">
    <text evidence="3">The sequence shown here is derived from an EMBL/GenBank/DDBJ whole genome shotgun (WGS) entry which is preliminary data.</text>
</comment>
<feature type="transmembrane region" description="Helical" evidence="1">
    <location>
        <begin position="520"/>
        <end position="540"/>
    </location>
</feature>
<dbReference type="PANTHER" id="PTHR34512:SF30">
    <property type="entry name" value="OUTER MEMBRANE PROTEIN ASSEMBLY FACTOR BAMB"/>
    <property type="match status" value="1"/>
</dbReference>
<dbReference type="Proteomes" id="UP000320176">
    <property type="component" value="Unassembled WGS sequence"/>
</dbReference>
<accession>A0A5C6AHE6</accession>
<dbReference type="AlphaFoldDB" id="A0A5C6AHE6"/>
<name>A0A5C6AHE6_9BACT</name>
<feature type="transmembrane region" description="Helical" evidence="1">
    <location>
        <begin position="583"/>
        <end position="599"/>
    </location>
</feature>
<dbReference type="Gene3D" id="2.130.10.10">
    <property type="entry name" value="YVTN repeat-like/Quinoprotein amine dehydrogenase"/>
    <property type="match status" value="1"/>
</dbReference>
<sequence>MILATMAYCAPAQSTRNAFLPDGVSELGWPTMRGPHLNGHSDEIHLADAWPPSGPPVLWTRRLGQSYSSVTTAHDRVFTQYQTLAGQYVLCMDAASGDTIWEHRYGWAYEATGLYPGPRSTPTVADHRVYFTSPDAVVGCLSWDGVLLWSVDLAERFGSRGTEFGYACSPVIEQGHVLLPLGGKNASMVALDAATGRVAWHSGDEPASYASALPIRVGQQTQVVGYMQHALCGFDLLTGNELWKVSLSRGYDEHSSWPLYREPHLWISAPFQAGWQLFKVLPSEGDRAASIQRVMQGDNMSNDVASSVLVDGYVYGFDLAEAQSKAHRPSRGQFRCIDFMTGETQWENGSLKVRRSTDFDENAKTQTVGHASVVVADDKLILLSDLGELILAKANPSRYEELGRVSVLGGEIGWAAPALHRGCLYVRNQERLVCLHLGEEAFISPTVRENAIPLSELSGRYWDWSVVLGVEPEYAMDPPTSRWLVNWFIAISGCFLAAALATVGVAVVKRRRISGKWYRGVFAGWAFAACLVSGGVISLVTNDFVFTWPGCLFVALTVAIYLSKSSRRLAKTEQSKSRSRGDLYGVLIFLATCWGYFLVCRRLSLVTQWVFLFGSVTGNPPVNMPW</sequence>
<dbReference type="Pfam" id="PF13360">
    <property type="entry name" value="PQQ_2"/>
    <property type="match status" value="1"/>
</dbReference>
<organism evidence="3 4">
    <name type="scientific">Stieleria varia</name>
    <dbReference type="NCBI Taxonomy" id="2528005"/>
    <lineage>
        <taxon>Bacteria</taxon>
        <taxon>Pseudomonadati</taxon>
        <taxon>Planctomycetota</taxon>
        <taxon>Planctomycetia</taxon>
        <taxon>Pirellulales</taxon>
        <taxon>Pirellulaceae</taxon>
        <taxon>Stieleria</taxon>
    </lineage>
</organism>
<keyword evidence="1" id="KW-1133">Transmembrane helix</keyword>
<dbReference type="SUPFAM" id="SSF50998">
    <property type="entry name" value="Quinoprotein alcohol dehydrogenase-like"/>
    <property type="match status" value="1"/>
</dbReference>
<dbReference type="EMBL" id="SJPN01000006">
    <property type="protein sequence ID" value="TWT98595.1"/>
    <property type="molecule type" value="Genomic_DNA"/>
</dbReference>
<proteinExistence type="predicted"/>
<feature type="domain" description="Pyrrolo-quinoline quinone repeat" evidence="2">
    <location>
        <begin position="87"/>
        <end position="347"/>
    </location>
</feature>
<dbReference type="PANTHER" id="PTHR34512">
    <property type="entry name" value="CELL SURFACE PROTEIN"/>
    <property type="match status" value="1"/>
</dbReference>
<feature type="transmembrane region" description="Helical" evidence="1">
    <location>
        <begin position="483"/>
        <end position="508"/>
    </location>
</feature>
<keyword evidence="1" id="KW-0472">Membrane</keyword>
<dbReference type="InterPro" id="IPR011047">
    <property type="entry name" value="Quinoprotein_ADH-like_sf"/>
</dbReference>